<dbReference type="CDD" id="cd07377">
    <property type="entry name" value="WHTH_GntR"/>
    <property type="match status" value="1"/>
</dbReference>
<dbReference type="Proteomes" id="UP001235840">
    <property type="component" value="Unassembled WGS sequence"/>
</dbReference>
<dbReference type="InterPro" id="IPR000524">
    <property type="entry name" value="Tscrpt_reg_HTH_GntR"/>
</dbReference>
<dbReference type="SMART" id="SM00345">
    <property type="entry name" value="HTH_GNTR"/>
    <property type="match status" value="1"/>
</dbReference>
<dbReference type="InterPro" id="IPR036388">
    <property type="entry name" value="WH-like_DNA-bd_sf"/>
</dbReference>
<sequence length="228" mass="26676">MELIYKNERTHSVRDNVYRTLKENIMNLNLKPGLSISEKDVADKLEVSRTPVREAFVRLGQEGLVDIYPQRGTFVSLIDLDQVEEGRFIREHLEKAMIKLACQVMVADSIIDLESTIAQQRLSAEGNDYVKLFELDEQFHSLIAKGCGKQKTWEIIERVNLHFNRLRVLRLVANDNWESIIGQHQEMVQAIKENNSEHAEQVMHQHLNLVLYDQKELKELYPNYFEKQ</sequence>
<dbReference type="SUPFAM" id="SSF46785">
    <property type="entry name" value="Winged helix' DNA-binding domain"/>
    <property type="match status" value="1"/>
</dbReference>
<name>A0ABT9VVZ2_9BACI</name>
<feature type="domain" description="HTH gntR-type" evidence="4">
    <location>
        <begin position="11"/>
        <end position="78"/>
    </location>
</feature>
<organism evidence="5 6">
    <name type="scientific">Caldalkalibacillus horti</name>
    <dbReference type="NCBI Taxonomy" id="77523"/>
    <lineage>
        <taxon>Bacteria</taxon>
        <taxon>Bacillati</taxon>
        <taxon>Bacillota</taxon>
        <taxon>Bacilli</taxon>
        <taxon>Bacillales</taxon>
        <taxon>Bacillaceae</taxon>
        <taxon>Caldalkalibacillus</taxon>
    </lineage>
</organism>
<dbReference type="SMART" id="SM00895">
    <property type="entry name" value="FCD"/>
    <property type="match status" value="1"/>
</dbReference>
<keyword evidence="1" id="KW-0805">Transcription regulation</keyword>
<dbReference type="PROSITE" id="PS50949">
    <property type="entry name" value="HTH_GNTR"/>
    <property type="match status" value="1"/>
</dbReference>
<dbReference type="Gene3D" id="1.10.10.10">
    <property type="entry name" value="Winged helix-like DNA-binding domain superfamily/Winged helix DNA-binding domain"/>
    <property type="match status" value="1"/>
</dbReference>
<dbReference type="PANTHER" id="PTHR43537:SF6">
    <property type="entry name" value="HTH-TYPE TRANSCRIPTIONAL REPRESSOR RSPR"/>
    <property type="match status" value="1"/>
</dbReference>
<dbReference type="InterPro" id="IPR011711">
    <property type="entry name" value="GntR_C"/>
</dbReference>
<keyword evidence="3" id="KW-0804">Transcription</keyword>
<dbReference type="RefSeq" id="WP_307391423.1">
    <property type="nucleotide sequence ID" value="NZ_BAAADK010000010.1"/>
</dbReference>
<dbReference type="InterPro" id="IPR036390">
    <property type="entry name" value="WH_DNA-bd_sf"/>
</dbReference>
<protein>
    <submittedName>
        <fullName evidence="5">DNA-binding GntR family transcriptional regulator</fullName>
    </submittedName>
</protein>
<dbReference type="PANTHER" id="PTHR43537">
    <property type="entry name" value="TRANSCRIPTIONAL REGULATOR, GNTR FAMILY"/>
    <property type="match status" value="1"/>
</dbReference>
<comment type="caution">
    <text evidence="5">The sequence shown here is derived from an EMBL/GenBank/DDBJ whole genome shotgun (WGS) entry which is preliminary data.</text>
</comment>
<evidence type="ECO:0000259" key="4">
    <source>
        <dbReference type="PROSITE" id="PS50949"/>
    </source>
</evidence>
<evidence type="ECO:0000256" key="2">
    <source>
        <dbReference type="ARBA" id="ARBA00023125"/>
    </source>
</evidence>
<evidence type="ECO:0000313" key="5">
    <source>
        <dbReference type="EMBL" id="MDQ0164987.1"/>
    </source>
</evidence>
<dbReference type="Pfam" id="PF07729">
    <property type="entry name" value="FCD"/>
    <property type="match status" value="1"/>
</dbReference>
<evidence type="ECO:0000313" key="6">
    <source>
        <dbReference type="Proteomes" id="UP001235840"/>
    </source>
</evidence>
<accession>A0ABT9VVZ2</accession>
<keyword evidence="6" id="KW-1185">Reference proteome</keyword>
<dbReference type="SUPFAM" id="SSF48008">
    <property type="entry name" value="GntR ligand-binding domain-like"/>
    <property type="match status" value="1"/>
</dbReference>
<evidence type="ECO:0000256" key="3">
    <source>
        <dbReference type="ARBA" id="ARBA00023163"/>
    </source>
</evidence>
<dbReference type="InterPro" id="IPR008920">
    <property type="entry name" value="TF_FadR/GntR_C"/>
</dbReference>
<reference evidence="5 6" key="1">
    <citation type="submission" date="2023-07" db="EMBL/GenBank/DDBJ databases">
        <title>Genomic Encyclopedia of Type Strains, Phase IV (KMG-IV): sequencing the most valuable type-strain genomes for metagenomic binning, comparative biology and taxonomic classification.</title>
        <authorList>
            <person name="Goeker M."/>
        </authorList>
    </citation>
    <scope>NUCLEOTIDE SEQUENCE [LARGE SCALE GENOMIC DNA]</scope>
    <source>
        <strain evidence="5 6">DSM 12751</strain>
    </source>
</reference>
<dbReference type="EMBL" id="JAUSTY010000003">
    <property type="protein sequence ID" value="MDQ0164987.1"/>
    <property type="molecule type" value="Genomic_DNA"/>
</dbReference>
<dbReference type="Gene3D" id="1.20.120.530">
    <property type="entry name" value="GntR ligand-binding domain-like"/>
    <property type="match status" value="1"/>
</dbReference>
<proteinExistence type="predicted"/>
<dbReference type="GO" id="GO:0003677">
    <property type="term" value="F:DNA binding"/>
    <property type="evidence" value="ECO:0007669"/>
    <property type="project" value="UniProtKB-KW"/>
</dbReference>
<keyword evidence="2 5" id="KW-0238">DNA-binding</keyword>
<dbReference type="PRINTS" id="PR00035">
    <property type="entry name" value="HTHGNTR"/>
</dbReference>
<gene>
    <name evidence="5" type="ORF">J2S11_000887</name>
</gene>
<evidence type="ECO:0000256" key="1">
    <source>
        <dbReference type="ARBA" id="ARBA00023015"/>
    </source>
</evidence>
<dbReference type="Pfam" id="PF00392">
    <property type="entry name" value="GntR"/>
    <property type="match status" value="1"/>
</dbReference>